<evidence type="ECO:0000313" key="1">
    <source>
        <dbReference type="EMBL" id="BCS82849.1"/>
    </source>
</evidence>
<dbReference type="RefSeq" id="YP_010841457.1">
    <property type="nucleotide sequence ID" value="NC_079139.1"/>
</dbReference>
<sequence>MESMDYLQKIDQQIKIFDDLLKNYYDQESATKNTIINIVSKHNYNQKFNYEFIETMKQLIDLLDLCYNSINKIHQQKEKLYIVKESIINIEPIVNKPSSKYLSEPQLPID</sequence>
<proteinExistence type="predicted"/>
<accession>A0ABM7NRS4</accession>
<protein>
    <submittedName>
        <fullName evidence="1">Uncharacterized protein</fullName>
    </submittedName>
</protein>
<evidence type="ECO:0000313" key="2">
    <source>
        <dbReference type="Proteomes" id="UP001321479"/>
    </source>
</evidence>
<name>A0ABM7NRS4_9VIRU</name>
<organism evidence="1 2">
    <name type="scientific">Cotonvirus japonicus</name>
    <dbReference type="NCBI Taxonomy" id="2811091"/>
    <lineage>
        <taxon>Viruses</taxon>
        <taxon>Varidnaviria</taxon>
        <taxon>Bamfordvirae</taxon>
        <taxon>Nucleocytoviricota</taxon>
        <taxon>Megaviricetes</taxon>
        <taxon>Imitervirales</taxon>
        <taxon>Mimiviridae</taxon>
        <taxon>Megamimivirinae</taxon>
        <taxon>Cotonvirus</taxon>
        <taxon>Cotonvirus japonicum</taxon>
    </lineage>
</organism>
<dbReference type="EMBL" id="AP024483">
    <property type="protein sequence ID" value="BCS82849.1"/>
    <property type="molecule type" value="Genomic_DNA"/>
</dbReference>
<keyword evidence="2" id="KW-1185">Reference proteome</keyword>
<reference evidence="1 2" key="1">
    <citation type="submission" date="2021-02" db="EMBL/GenBank/DDBJ databases">
        <title>Cotonvirus japonicus, which uses Golgi apparatus of host cells for its virion factory, phylogenetically links tailed tupanvirus and icosahedral mimivirus.</title>
        <authorList>
            <person name="Takahashi H."/>
            <person name="Fukaya S."/>
            <person name="Song C."/>
            <person name="Murata K."/>
            <person name="Takemura M."/>
        </authorList>
    </citation>
    <scope>NUCLEOTIDE SEQUENCE [LARGE SCALE GENOMIC DNA]</scope>
</reference>
<dbReference type="Proteomes" id="UP001321479">
    <property type="component" value="Segment"/>
</dbReference>
<dbReference type="GeneID" id="80558054"/>